<dbReference type="GO" id="GO:0003677">
    <property type="term" value="F:DNA binding"/>
    <property type="evidence" value="ECO:0007669"/>
    <property type="project" value="InterPro"/>
</dbReference>
<dbReference type="Pfam" id="PF12728">
    <property type="entry name" value="HTH_17"/>
    <property type="match status" value="1"/>
</dbReference>
<protein>
    <submittedName>
        <fullName evidence="2">Helix-turn-helix domain-containing protein</fullName>
    </submittedName>
</protein>
<dbReference type="KEGG" id="apra:G3A50_20440"/>
<dbReference type="InterPro" id="IPR010093">
    <property type="entry name" value="SinI_DNA-bd"/>
</dbReference>
<dbReference type="NCBIfam" id="TIGR01764">
    <property type="entry name" value="excise"/>
    <property type="match status" value="1"/>
</dbReference>
<sequence>MEPNAISEKRSFRPAEVAQRNGISERTVYSLIAAGALQAVKLGRATLITVEAETAWLESLPARNGKVA</sequence>
<name>A0A6P1YSZ0_9HYPH</name>
<dbReference type="EMBL" id="CP048630">
    <property type="protein sequence ID" value="QIB35816.1"/>
    <property type="molecule type" value="Genomic_DNA"/>
</dbReference>
<evidence type="ECO:0000259" key="1">
    <source>
        <dbReference type="Pfam" id="PF12728"/>
    </source>
</evidence>
<accession>A0A6P1YSZ0</accession>
<evidence type="ECO:0000313" key="2">
    <source>
        <dbReference type="EMBL" id="QIB35816.1"/>
    </source>
</evidence>
<feature type="domain" description="Helix-turn-helix" evidence="1">
    <location>
        <begin position="13"/>
        <end position="58"/>
    </location>
</feature>
<keyword evidence="3" id="KW-1185">Reference proteome</keyword>
<dbReference type="Proteomes" id="UP000464751">
    <property type="component" value="Chromosome"/>
</dbReference>
<dbReference type="SUPFAM" id="SSF46955">
    <property type="entry name" value="Putative DNA-binding domain"/>
    <property type="match status" value="1"/>
</dbReference>
<dbReference type="RefSeq" id="WP_163076955.1">
    <property type="nucleotide sequence ID" value="NZ_CP048630.1"/>
</dbReference>
<gene>
    <name evidence="2" type="ORF">G3A50_20440</name>
</gene>
<dbReference type="AlphaFoldDB" id="A0A6P1YSZ0"/>
<proteinExistence type="predicted"/>
<organism evidence="2 3">
    <name type="scientific">Ancylobacter pratisalsi</name>
    <dbReference type="NCBI Taxonomy" id="1745854"/>
    <lineage>
        <taxon>Bacteria</taxon>
        <taxon>Pseudomonadati</taxon>
        <taxon>Pseudomonadota</taxon>
        <taxon>Alphaproteobacteria</taxon>
        <taxon>Hyphomicrobiales</taxon>
        <taxon>Xanthobacteraceae</taxon>
        <taxon>Ancylobacter</taxon>
    </lineage>
</organism>
<reference evidence="2 3" key="1">
    <citation type="submission" date="2020-02" db="EMBL/GenBank/DDBJ databases">
        <authorList>
            <person name="Li G."/>
        </authorList>
    </citation>
    <scope>NUCLEOTIDE SEQUENCE [LARGE SCALE GENOMIC DNA]</scope>
    <source>
        <strain evidence="2 3">DSM 102029</strain>
    </source>
</reference>
<dbReference type="InterPro" id="IPR009061">
    <property type="entry name" value="DNA-bd_dom_put_sf"/>
</dbReference>
<dbReference type="InterPro" id="IPR041657">
    <property type="entry name" value="HTH_17"/>
</dbReference>
<evidence type="ECO:0000313" key="3">
    <source>
        <dbReference type="Proteomes" id="UP000464751"/>
    </source>
</evidence>